<feature type="transmembrane region" description="Helical" evidence="6">
    <location>
        <begin position="245"/>
        <end position="267"/>
    </location>
</feature>
<gene>
    <name evidence="7" type="ORF">BU24DRAFT_429546</name>
</gene>
<comment type="similarity">
    <text evidence="2">Belongs to the CCC1 family.</text>
</comment>
<protein>
    <submittedName>
        <fullName evidence="7">DUF125-domain-containing protein</fullName>
    </submittedName>
</protein>
<accession>A0A6A5Y6M2</accession>
<evidence type="ECO:0000256" key="4">
    <source>
        <dbReference type="ARBA" id="ARBA00022989"/>
    </source>
</evidence>
<dbReference type="InterPro" id="IPR008217">
    <property type="entry name" value="Ccc1_fam"/>
</dbReference>
<keyword evidence="4 6" id="KW-1133">Transmembrane helix</keyword>
<feature type="transmembrane region" description="Helical" evidence="6">
    <location>
        <begin position="191"/>
        <end position="209"/>
    </location>
</feature>
<dbReference type="GO" id="GO:0030026">
    <property type="term" value="P:intracellular manganese ion homeostasis"/>
    <property type="evidence" value="ECO:0007669"/>
    <property type="project" value="InterPro"/>
</dbReference>
<dbReference type="Proteomes" id="UP000799778">
    <property type="component" value="Unassembled WGS sequence"/>
</dbReference>
<evidence type="ECO:0000256" key="2">
    <source>
        <dbReference type="ARBA" id="ARBA00007049"/>
    </source>
</evidence>
<dbReference type="GO" id="GO:0005384">
    <property type="term" value="F:manganese ion transmembrane transporter activity"/>
    <property type="evidence" value="ECO:0007669"/>
    <property type="project" value="InterPro"/>
</dbReference>
<dbReference type="PANTHER" id="PTHR31851">
    <property type="entry name" value="FE(2+)/MN(2+) TRANSPORTER PCL1"/>
    <property type="match status" value="1"/>
</dbReference>
<dbReference type="AlphaFoldDB" id="A0A6A5Y6M2"/>
<evidence type="ECO:0000256" key="1">
    <source>
        <dbReference type="ARBA" id="ARBA00004127"/>
    </source>
</evidence>
<dbReference type="RefSeq" id="XP_033388730.1">
    <property type="nucleotide sequence ID" value="XM_033529754.1"/>
</dbReference>
<name>A0A6A5Y6M2_9PLEO</name>
<proteinExistence type="inferred from homology"/>
<organism evidence="7 8">
    <name type="scientific">Aaosphaeria arxii CBS 175.79</name>
    <dbReference type="NCBI Taxonomy" id="1450172"/>
    <lineage>
        <taxon>Eukaryota</taxon>
        <taxon>Fungi</taxon>
        <taxon>Dikarya</taxon>
        <taxon>Ascomycota</taxon>
        <taxon>Pezizomycotina</taxon>
        <taxon>Dothideomycetes</taxon>
        <taxon>Pleosporomycetidae</taxon>
        <taxon>Pleosporales</taxon>
        <taxon>Pleosporales incertae sedis</taxon>
        <taxon>Aaosphaeria</taxon>
    </lineage>
</organism>
<evidence type="ECO:0000256" key="6">
    <source>
        <dbReference type="SAM" id="Phobius"/>
    </source>
</evidence>
<keyword evidence="8" id="KW-1185">Reference proteome</keyword>
<dbReference type="OrthoDB" id="73465at2759"/>
<evidence type="ECO:0000313" key="7">
    <source>
        <dbReference type="EMBL" id="KAF2020391.1"/>
    </source>
</evidence>
<evidence type="ECO:0000313" key="8">
    <source>
        <dbReference type="Proteomes" id="UP000799778"/>
    </source>
</evidence>
<keyword evidence="3 6" id="KW-0812">Transmembrane</keyword>
<dbReference type="GeneID" id="54287151"/>
<sequence>MEDITTLYSPSTRREATRPNMFDSRTVSDATVGLADGLTVPFALTAGLSALGNPQVVVYGGLAELFAGAISMSLGGYLGGKHESDAHHSLIRSTSMTVHDSPSDTALLVHDMFLPYALPSHLIDSLADHIISLPANLQVEFIMNFHHKKSTQESDRAIRSAMTIGLGYFAGGAIPLLPYVLAGKDSTVYTAFWWSCIVMVMALFAFGAVKMHLLSDEPLPHQEGFGSQEICASIHKKNFKQYIRAGVEMVILGSFAAGAAMGIVSFMQ</sequence>
<reference evidence="7" key="1">
    <citation type="journal article" date="2020" name="Stud. Mycol.">
        <title>101 Dothideomycetes genomes: a test case for predicting lifestyles and emergence of pathogens.</title>
        <authorList>
            <person name="Haridas S."/>
            <person name="Albert R."/>
            <person name="Binder M."/>
            <person name="Bloem J."/>
            <person name="Labutti K."/>
            <person name="Salamov A."/>
            <person name="Andreopoulos B."/>
            <person name="Baker S."/>
            <person name="Barry K."/>
            <person name="Bills G."/>
            <person name="Bluhm B."/>
            <person name="Cannon C."/>
            <person name="Castanera R."/>
            <person name="Culley D."/>
            <person name="Daum C."/>
            <person name="Ezra D."/>
            <person name="Gonzalez J."/>
            <person name="Henrissat B."/>
            <person name="Kuo A."/>
            <person name="Liang C."/>
            <person name="Lipzen A."/>
            <person name="Lutzoni F."/>
            <person name="Magnuson J."/>
            <person name="Mondo S."/>
            <person name="Nolan M."/>
            <person name="Ohm R."/>
            <person name="Pangilinan J."/>
            <person name="Park H.-J."/>
            <person name="Ramirez L."/>
            <person name="Alfaro M."/>
            <person name="Sun H."/>
            <person name="Tritt A."/>
            <person name="Yoshinaga Y."/>
            <person name="Zwiers L.-H."/>
            <person name="Turgeon B."/>
            <person name="Goodwin S."/>
            <person name="Spatafora J."/>
            <person name="Crous P."/>
            <person name="Grigoriev I."/>
        </authorList>
    </citation>
    <scope>NUCLEOTIDE SEQUENCE</scope>
    <source>
        <strain evidence="7">CBS 175.79</strain>
    </source>
</reference>
<keyword evidence="5 6" id="KW-0472">Membrane</keyword>
<feature type="transmembrane region" description="Helical" evidence="6">
    <location>
        <begin position="157"/>
        <end position="179"/>
    </location>
</feature>
<dbReference type="GO" id="GO:0012505">
    <property type="term" value="C:endomembrane system"/>
    <property type="evidence" value="ECO:0007669"/>
    <property type="project" value="UniProtKB-SubCell"/>
</dbReference>
<dbReference type="Pfam" id="PF01988">
    <property type="entry name" value="VIT1"/>
    <property type="match status" value="1"/>
</dbReference>
<dbReference type="EMBL" id="ML978066">
    <property type="protein sequence ID" value="KAF2020391.1"/>
    <property type="molecule type" value="Genomic_DNA"/>
</dbReference>
<comment type="subcellular location">
    <subcellularLocation>
        <location evidence="1">Endomembrane system</location>
        <topology evidence="1">Multi-pass membrane protein</topology>
    </subcellularLocation>
</comment>
<evidence type="ECO:0000256" key="5">
    <source>
        <dbReference type="ARBA" id="ARBA00023136"/>
    </source>
</evidence>
<evidence type="ECO:0000256" key="3">
    <source>
        <dbReference type="ARBA" id="ARBA00022692"/>
    </source>
</evidence>